<evidence type="ECO:0000313" key="2">
    <source>
        <dbReference type="Proteomes" id="UP001066276"/>
    </source>
</evidence>
<dbReference type="EMBL" id="JANPWB010000009">
    <property type="protein sequence ID" value="KAJ1150024.1"/>
    <property type="molecule type" value="Genomic_DNA"/>
</dbReference>
<dbReference type="Proteomes" id="UP001066276">
    <property type="component" value="Chromosome 5"/>
</dbReference>
<feature type="non-terminal residue" evidence="1">
    <location>
        <position position="51"/>
    </location>
</feature>
<dbReference type="AlphaFoldDB" id="A0AAV7RCJ4"/>
<comment type="caution">
    <text evidence="1">The sequence shown here is derived from an EMBL/GenBank/DDBJ whole genome shotgun (WGS) entry which is preliminary data.</text>
</comment>
<organism evidence="1 2">
    <name type="scientific">Pleurodeles waltl</name>
    <name type="common">Iberian ribbed newt</name>
    <dbReference type="NCBI Taxonomy" id="8319"/>
    <lineage>
        <taxon>Eukaryota</taxon>
        <taxon>Metazoa</taxon>
        <taxon>Chordata</taxon>
        <taxon>Craniata</taxon>
        <taxon>Vertebrata</taxon>
        <taxon>Euteleostomi</taxon>
        <taxon>Amphibia</taxon>
        <taxon>Batrachia</taxon>
        <taxon>Caudata</taxon>
        <taxon>Salamandroidea</taxon>
        <taxon>Salamandridae</taxon>
        <taxon>Pleurodelinae</taxon>
        <taxon>Pleurodeles</taxon>
    </lineage>
</organism>
<keyword evidence="2" id="KW-1185">Reference proteome</keyword>
<feature type="non-terminal residue" evidence="1">
    <location>
        <position position="1"/>
    </location>
</feature>
<protein>
    <submittedName>
        <fullName evidence="1">Uncharacterized protein</fullName>
    </submittedName>
</protein>
<reference evidence="1" key="1">
    <citation type="journal article" date="2022" name="bioRxiv">
        <title>Sequencing and chromosome-scale assembly of the giantPleurodeles waltlgenome.</title>
        <authorList>
            <person name="Brown T."/>
            <person name="Elewa A."/>
            <person name="Iarovenko S."/>
            <person name="Subramanian E."/>
            <person name="Araus A.J."/>
            <person name="Petzold A."/>
            <person name="Susuki M."/>
            <person name="Suzuki K.-i.T."/>
            <person name="Hayashi T."/>
            <person name="Toyoda A."/>
            <person name="Oliveira C."/>
            <person name="Osipova E."/>
            <person name="Leigh N.D."/>
            <person name="Simon A."/>
            <person name="Yun M.H."/>
        </authorList>
    </citation>
    <scope>NUCLEOTIDE SEQUENCE</scope>
    <source>
        <strain evidence="1">20211129_DDA</strain>
        <tissue evidence="1">Liver</tissue>
    </source>
</reference>
<accession>A0AAV7RCJ4</accession>
<proteinExistence type="predicted"/>
<sequence>VQHALMRTLQPHLPAGVSGRRTGLRGFCCDSRRIFLLCIWCSLWRRAWGCG</sequence>
<name>A0AAV7RCJ4_PLEWA</name>
<evidence type="ECO:0000313" key="1">
    <source>
        <dbReference type="EMBL" id="KAJ1150024.1"/>
    </source>
</evidence>
<gene>
    <name evidence="1" type="ORF">NDU88_002822</name>
</gene>